<organism evidence="3">
    <name type="scientific">Soboliphyme baturini</name>
    <dbReference type="NCBI Taxonomy" id="241478"/>
    <lineage>
        <taxon>Eukaryota</taxon>
        <taxon>Metazoa</taxon>
        <taxon>Ecdysozoa</taxon>
        <taxon>Nematoda</taxon>
        <taxon>Enoplea</taxon>
        <taxon>Dorylaimia</taxon>
        <taxon>Dioctophymatida</taxon>
        <taxon>Dioctophymatoidea</taxon>
        <taxon>Soboliphymatidae</taxon>
        <taxon>Soboliphyme</taxon>
    </lineage>
</organism>
<dbReference type="AlphaFoldDB" id="A0A183JAZ2"/>
<keyword evidence="2" id="KW-1185">Reference proteome</keyword>
<dbReference type="OrthoDB" id="6244967at2759"/>
<gene>
    <name evidence="1" type="ORF">SBAD_LOCUS13040</name>
</gene>
<reference evidence="1 2" key="2">
    <citation type="submission" date="2018-11" db="EMBL/GenBank/DDBJ databases">
        <authorList>
            <consortium name="Pathogen Informatics"/>
        </authorList>
    </citation>
    <scope>NUCLEOTIDE SEQUENCE [LARGE SCALE GENOMIC DNA]</scope>
</reference>
<proteinExistence type="predicted"/>
<reference evidence="3" key="1">
    <citation type="submission" date="2016-06" db="UniProtKB">
        <authorList>
            <consortium name="WormBaseParasite"/>
        </authorList>
    </citation>
    <scope>IDENTIFICATION</scope>
</reference>
<evidence type="ECO:0000313" key="2">
    <source>
        <dbReference type="Proteomes" id="UP000270296"/>
    </source>
</evidence>
<dbReference type="EMBL" id="UZAM01019907">
    <property type="protein sequence ID" value="VDP53586.1"/>
    <property type="molecule type" value="Genomic_DNA"/>
</dbReference>
<accession>A0A183JAZ2</accession>
<sequence length="107" mass="11908">MNFVRKVEHRIGSLVADYSDFPVKVDGNGNLQFSHVEREDGTENLIYQCAATSPVLHGEYRAGDEFRLVVGPKKGPPAPMRVMWASPENMRIAAGEDLRLSCIFSGR</sequence>
<evidence type="ECO:0000313" key="1">
    <source>
        <dbReference type="EMBL" id="VDP53586.1"/>
    </source>
</evidence>
<protein>
    <submittedName>
        <fullName evidence="3">Ig-like domain-containing protein</fullName>
    </submittedName>
</protein>
<dbReference type="Proteomes" id="UP000270296">
    <property type="component" value="Unassembled WGS sequence"/>
</dbReference>
<name>A0A183JAZ2_9BILA</name>
<dbReference type="WBParaSite" id="SBAD_0001345601-mRNA-1">
    <property type="protein sequence ID" value="SBAD_0001345601-mRNA-1"/>
    <property type="gene ID" value="SBAD_0001345601"/>
</dbReference>
<evidence type="ECO:0000313" key="3">
    <source>
        <dbReference type="WBParaSite" id="SBAD_0001345601-mRNA-1"/>
    </source>
</evidence>